<evidence type="ECO:0000256" key="8">
    <source>
        <dbReference type="RuleBase" id="RU363032"/>
    </source>
</evidence>
<keyword evidence="3 8" id="KW-0813">Transport</keyword>
<dbReference type="Pfam" id="PF00528">
    <property type="entry name" value="BPD_transp_1"/>
    <property type="match status" value="1"/>
</dbReference>
<dbReference type="PANTHER" id="PTHR30425:SF2">
    <property type="entry name" value="ABC TRANSPORTER PERMEASE PROTEIN YQGH-RELATED"/>
    <property type="match status" value="1"/>
</dbReference>
<keyword evidence="7 8" id="KW-0472">Membrane</keyword>
<comment type="similarity">
    <text evidence="2 9">Belongs to the binding-protein-dependent transport system permease family. CysTW subfamily.</text>
</comment>
<evidence type="ECO:0000256" key="3">
    <source>
        <dbReference type="ARBA" id="ARBA00022448"/>
    </source>
</evidence>
<comment type="subcellular location">
    <subcellularLocation>
        <location evidence="1 8">Cell membrane</location>
        <topology evidence="1 8">Multi-pass membrane protein</topology>
    </subcellularLocation>
</comment>
<protein>
    <recommendedName>
        <fullName evidence="9">Phosphate transport system permease protein</fullName>
    </recommendedName>
</protein>
<feature type="domain" description="ABC transmembrane type-1" evidence="10">
    <location>
        <begin position="82"/>
        <end position="292"/>
    </location>
</feature>
<evidence type="ECO:0000313" key="12">
    <source>
        <dbReference type="Proteomes" id="UP000007488"/>
    </source>
</evidence>
<dbReference type="eggNOG" id="COG0573">
    <property type="taxonomic scope" value="Bacteria"/>
</dbReference>
<evidence type="ECO:0000256" key="2">
    <source>
        <dbReference type="ARBA" id="ARBA00007069"/>
    </source>
</evidence>
<feature type="transmembrane region" description="Helical" evidence="8">
    <location>
        <begin position="75"/>
        <end position="106"/>
    </location>
</feature>
<feature type="transmembrane region" description="Helical" evidence="8">
    <location>
        <begin position="273"/>
        <end position="292"/>
    </location>
</feature>
<dbReference type="InterPro" id="IPR051124">
    <property type="entry name" value="Phosphate_Transport_Permease"/>
</dbReference>
<dbReference type="InterPro" id="IPR011864">
    <property type="entry name" value="Phosphate_PstC"/>
</dbReference>
<dbReference type="RefSeq" id="WP_013623373.1">
    <property type="nucleotide sequence ID" value="NC_015172.1"/>
</dbReference>
<dbReference type="Proteomes" id="UP000007488">
    <property type="component" value="Chromosome"/>
</dbReference>
<keyword evidence="5 8" id="KW-0812">Transmembrane</keyword>
<evidence type="ECO:0000259" key="10">
    <source>
        <dbReference type="PROSITE" id="PS50928"/>
    </source>
</evidence>
<accession>F0SVM6</accession>
<evidence type="ECO:0000256" key="7">
    <source>
        <dbReference type="ARBA" id="ARBA00023136"/>
    </source>
</evidence>
<organism evidence="11 12">
    <name type="scientific">Syntrophobotulus glycolicus (strain DSM 8271 / FlGlyR)</name>
    <dbReference type="NCBI Taxonomy" id="645991"/>
    <lineage>
        <taxon>Bacteria</taxon>
        <taxon>Bacillati</taxon>
        <taxon>Bacillota</taxon>
        <taxon>Clostridia</taxon>
        <taxon>Eubacteriales</taxon>
        <taxon>Desulfitobacteriaceae</taxon>
        <taxon>Syntrophobotulus</taxon>
    </lineage>
</organism>
<evidence type="ECO:0000256" key="4">
    <source>
        <dbReference type="ARBA" id="ARBA00022475"/>
    </source>
</evidence>
<keyword evidence="6 8" id="KW-1133">Transmembrane helix</keyword>
<evidence type="ECO:0000313" key="11">
    <source>
        <dbReference type="EMBL" id="ADY54502.1"/>
    </source>
</evidence>
<name>F0SVM6_SYNGF</name>
<dbReference type="Gene3D" id="1.10.3720.10">
    <property type="entry name" value="MetI-like"/>
    <property type="match status" value="1"/>
</dbReference>
<feature type="transmembrane region" description="Helical" evidence="8">
    <location>
        <begin position="118"/>
        <end position="137"/>
    </location>
</feature>
<reference evidence="11 12" key="1">
    <citation type="journal article" date="2011" name="Stand. Genomic Sci.">
        <title>Complete genome sequence of Syntrophobotulus glycolicus type strain (FlGlyR).</title>
        <authorList>
            <person name="Han C."/>
            <person name="Mwirichia R."/>
            <person name="Chertkov O."/>
            <person name="Held B."/>
            <person name="Lapidus A."/>
            <person name="Nolan M."/>
            <person name="Lucas S."/>
            <person name="Hammon N."/>
            <person name="Deshpande S."/>
            <person name="Cheng J.F."/>
            <person name="Tapia R."/>
            <person name="Goodwin L."/>
            <person name="Pitluck S."/>
            <person name="Huntemann M."/>
            <person name="Liolios K."/>
            <person name="Ivanova N."/>
            <person name="Pagani I."/>
            <person name="Mavromatis K."/>
            <person name="Ovchinikova G."/>
            <person name="Pati A."/>
            <person name="Chen A."/>
            <person name="Palaniappan K."/>
            <person name="Land M."/>
            <person name="Hauser L."/>
            <person name="Brambilla E.M."/>
            <person name="Rohde M."/>
            <person name="Spring S."/>
            <person name="Sikorski J."/>
            <person name="Goker M."/>
            <person name="Woyke T."/>
            <person name="Bristow J."/>
            <person name="Eisen J.A."/>
            <person name="Markowitz V."/>
            <person name="Hugenholtz P."/>
            <person name="Kyrpides N.C."/>
            <person name="Klenk H.P."/>
            <person name="Detter J.C."/>
        </authorList>
    </citation>
    <scope>NUCLEOTIDE SEQUENCE [LARGE SCALE GENOMIC DNA]</scope>
    <source>
        <strain evidence="12">DSM 8271 / FlGlyR</strain>
    </source>
</reference>
<dbReference type="InterPro" id="IPR035906">
    <property type="entry name" value="MetI-like_sf"/>
</dbReference>
<dbReference type="OrthoDB" id="9785113at2"/>
<keyword evidence="12" id="KW-1185">Reference proteome</keyword>
<dbReference type="InterPro" id="IPR000515">
    <property type="entry name" value="MetI-like"/>
</dbReference>
<evidence type="ECO:0000256" key="1">
    <source>
        <dbReference type="ARBA" id="ARBA00004651"/>
    </source>
</evidence>
<dbReference type="EMBL" id="CP002547">
    <property type="protein sequence ID" value="ADY54502.1"/>
    <property type="molecule type" value="Genomic_DNA"/>
</dbReference>
<dbReference type="SUPFAM" id="SSF161098">
    <property type="entry name" value="MetI-like"/>
    <property type="match status" value="1"/>
</dbReference>
<sequence>MKARSKRVNRFLKEELGKGIVSIVGYLIIILTFCLVFFIASKGLTIFFKNHFSVTDFIFSKTWNPDRALENGGPVVGALIFIIGSVAVSSLALLFSAPLSVAAAVFMTEISPRIGNKVLQPVIEIFVGIPSVVYGWVGLSVIVPFVRNYFSGHGFSVLAGGLVLAIMILPTITSVAADSFKRLPNDYKEASLALGATRWQTISKVLLPAAFPGILTGIVLGLARAFGEALAVQMVIGNSIAIPGSILDSTTTLTSIITMDMGNTPSGSIWNNALWTMALLLLMISFLFIVLIRKIGVKGGLENENEN</sequence>
<gene>
    <name evidence="11" type="ordered locus">Sgly_0131</name>
</gene>
<dbReference type="GO" id="GO:0006817">
    <property type="term" value="P:phosphate ion transport"/>
    <property type="evidence" value="ECO:0007669"/>
    <property type="project" value="UniProtKB-KW"/>
</dbReference>
<dbReference type="GO" id="GO:0005315">
    <property type="term" value="F:phosphate transmembrane transporter activity"/>
    <property type="evidence" value="ECO:0007669"/>
    <property type="project" value="InterPro"/>
</dbReference>
<comment type="function">
    <text evidence="9">Part of the binding-protein-dependent transport system for phosphate; probably responsible for the translocation of the substrate across the membrane.</text>
</comment>
<dbReference type="CDD" id="cd06261">
    <property type="entry name" value="TM_PBP2"/>
    <property type="match status" value="1"/>
</dbReference>
<feature type="transmembrane region" description="Helical" evidence="8">
    <location>
        <begin position="20"/>
        <end position="40"/>
    </location>
</feature>
<feature type="transmembrane region" description="Helical" evidence="8">
    <location>
        <begin position="157"/>
        <end position="177"/>
    </location>
</feature>
<evidence type="ECO:0000256" key="9">
    <source>
        <dbReference type="RuleBase" id="RU363054"/>
    </source>
</evidence>
<dbReference type="AlphaFoldDB" id="F0SVM6"/>
<dbReference type="STRING" id="645991.Sgly_0131"/>
<dbReference type="PANTHER" id="PTHR30425">
    <property type="entry name" value="PHOSPHATE TRANSPORT SYSTEM PERMEASE PROTEIN PST"/>
    <property type="match status" value="1"/>
</dbReference>
<evidence type="ECO:0000256" key="6">
    <source>
        <dbReference type="ARBA" id="ARBA00022989"/>
    </source>
</evidence>
<dbReference type="PROSITE" id="PS50928">
    <property type="entry name" value="ABC_TM1"/>
    <property type="match status" value="1"/>
</dbReference>
<keyword evidence="4 9" id="KW-1003">Cell membrane</keyword>
<dbReference type="NCBIfam" id="TIGR02138">
    <property type="entry name" value="phosphate_pstC"/>
    <property type="match status" value="1"/>
</dbReference>
<proteinExistence type="inferred from homology"/>
<evidence type="ECO:0000256" key="5">
    <source>
        <dbReference type="ARBA" id="ARBA00022692"/>
    </source>
</evidence>
<reference evidence="12" key="2">
    <citation type="submission" date="2011-02" db="EMBL/GenBank/DDBJ databases">
        <title>The complete genome of Syntrophobotulus glycolicus DSM 8271.</title>
        <authorList>
            <person name="Lucas S."/>
            <person name="Copeland A."/>
            <person name="Lapidus A."/>
            <person name="Bruce D."/>
            <person name="Goodwin L."/>
            <person name="Pitluck S."/>
            <person name="Kyrpides N."/>
            <person name="Mavromatis K."/>
            <person name="Pagani I."/>
            <person name="Ivanova N."/>
            <person name="Mikhailova N."/>
            <person name="Chertkov O."/>
            <person name="Held B."/>
            <person name="Detter J.C."/>
            <person name="Tapia R."/>
            <person name="Han C."/>
            <person name="Land M."/>
            <person name="Hauser L."/>
            <person name="Markowitz V."/>
            <person name="Cheng J.-F."/>
            <person name="Hugenholtz P."/>
            <person name="Woyke T."/>
            <person name="Wu D."/>
            <person name="Spring S."/>
            <person name="Schroeder M."/>
            <person name="Brambilla E."/>
            <person name="Klenk H.-P."/>
            <person name="Eisen J.A."/>
        </authorList>
    </citation>
    <scope>NUCLEOTIDE SEQUENCE [LARGE SCALE GENOMIC DNA]</scope>
    <source>
        <strain evidence="12">DSM 8271 / FlGlyR</strain>
    </source>
</reference>
<dbReference type="KEGG" id="sgy:Sgly_0131"/>
<dbReference type="GO" id="GO:0005886">
    <property type="term" value="C:plasma membrane"/>
    <property type="evidence" value="ECO:0007669"/>
    <property type="project" value="UniProtKB-SubCell"/>
</dbReference>
<keyword evidence="9" id="KW-0592">Phosphate transport</keyword>
<dbReference type="HOGENOM" id="CLU_033621_1_0_9"/>
<feature type="transmembrane region" description="Helical" evidence="8">
    <location>
        <begin position="205"/>
        <end position="226"/>
    </location>
</feature>